<dbReference type="GO" id="GO:0006313">
    <property type="term" value="P:DNA transposition"/>
    <property type="evidence" value="ECO:0007669"/>
    <property type="project" value="InterPro"/>
</dbReference>
<dbReference type="InterPro" id="IPR001584">
    <property type="entry name" value="Integrase_cat-core"/>
</dbReference>
<dbReference type="Pfam" id="PF01527">
    <property type="entry name" value="HTH_Tnp_1"/>
    <property type="match status" value="1"/>
</dbReference>
<dbReference type="InterPro" id="IPR025948">
    <property type="entry name" value="HTH-like_dom"/>
</dbReference>
<dbReference type="InterPro" id="IPR048020">
    <property type="entry name" value="Transpos_IS3"/>
</dbReference>
<feature type="compositionally biased region" description="Basic and acidic residues" evidence="2">
    <location>
        <begin position="598"/>
        <end position="608"/>
    </location>
</feature>
<dbReference type="InterPro" id="IPR009057">
    <property type="entry name" value="Homeodomain-like_sf"/>
</dbReference>
<evidence type="ECO:0000256" key="1">
    <source>
        <dbReference type="SAM" id="Coils"/>
    </source>
</evidence>
<dbReference type="PROSITE" id="PS50994">
    <property type="entry name" value="INTEGRASE"/>
    <property type="match status" value="1"/>
</dbReference>
<dbReference type="Pfam" id="PF00665">
    <property type="entry name" value="rve"/>
    <property type="match status" value="1"/>
</dbReference>
<protein>
    <submittedName>
        <fullName evidence="5">Insertion element IS407 uncharacterized 31.7 kDa protein (ORF1)</fullName>
    </submittedName>
</protein>
<dbReference type="EMBL" id="CAMXCT030000001">
    <property type="protein sequence ID" value="CAL4759454.1"/>
    <property type="molecule type" value="Genomic_DNA"/>
</dbReference>
<dbReference type="InterPro" id="IPR002734">
    <property type="entry name" value="RibDG_C"/>
</dbReference>
<feature type="domain" description="Integrase catalytic" evidence="3">
    <location>
        <begin position="203"/>
        <end position="363"/>
    </location>
</feature>
<dbReference type="GO" id="GO:0009231">
    <property type="term" value="P:riboflavin biosynthetic process"/>
    <property type="evidence" value="ECO:0007669"/>
    <property type="project" value="InterPro"/>
</dbReference>
<dbReference type="InterPro" id="IPR029063">
    <property type="entry name" value="SAM-dependent_MTases_sf"/>
</dbReference>
<dbReference type="InterPro" id="IPR024072">
    <property type="entry name" value="DHFR-like_dom_sf"/>
</dbReference>
<comment type="caution">
    <text evidence="4">The sequence shown here is derived from an EMBL/GenBank/DDBJ whole genome shotgun (WGS) entry which is preliminary data.</text>
</comment>
<dbReference type="OrthoDB" id="3192019at2759"/>
<dbReference type="InterPro" id="IPR036397">
    <property type="entry name" value="RNaseH_sf"/>
</dbReference>
<feature type="region of interest" description="Disordered" evidence="2">
    <location>
        <begin position="1"/>
        <end position="20"/>
    </location>
</feature>
<dbReference type="Proteomes" id="UP001152797">
    <property type="component" value="Unassembled WGS sequence"/>
</dbReference>
<dbReference type="SUPFAM" id="SSF46689">
    <property type="entry name" value="Homeodomain-like"/>
    <property type="match status" value="1"/>
</dbReference>
<dbReference type="GO" id="GO:0015074">
    <property type="term" value="P:DNA integration"/>
    <property type="evidence" value="ECO:0007669"/>
    <property type="project" value="InterPro"/>
</dbReference>
<proteinExistence type="predicted"/>
<dbReference type="Gene3D" id="3.30.420.10">
    <property type="entry name" value="Ribonuclease H-like superfamily/Ribonuclease H"/>
    <property type="match status" value="1"/>
</dbReference>
<feature type="region of interest" description="Disordered" evidence="2">
    <location>
        <begin position="560"/>
        <end position="608"/>
    </location>
</feature>
<dbReference type="SUPFAM" id="SSF53597">
    <property type="entry name" value="Dihydrofolate reductase-like"/>
    <property type="match status" value="1"/>
</dbReference>
<dbReference type="NCBIfam" id="NF033516">
    <property type="entry name" value="transpos_IS3"/>
    <property type="match status" value="1"/>
</dbReference>
<feature type="coiled-coil region" evidence="1">
    <location>
        <begin position="68"/>
        <end position="95"/>
    </location>
</feature>
<reference evidence="4" key="1">
    <citation type="submission" date="2022-10" db="EMBL/GenBank/DDBJ databases">
        <authorList>
            <person name="Chen Y."/>
            <person name="Dougan E. K."/>
            <person name="Chan C."/>
            <person name="Rhodes N."/>
            <person name="Thang M."/>
        </authorList>
    </citation>
    <scope>NUCLEOTIDE SEQUENCE</scope>
</reference>
<evidence type="ECO:0000259" key="3">
    <source>
        <dbReference type="PROSITE" id="PS50994"/>
    </source>
</evidence>
<keyword evidence="1" id="KW-0175">Coiled coil</keyword>
<dbReference type="Pfam" id="PF13276">
    <property type="entry name" value="HTH_21"/>
    <property type="match status" value="1"/>
</dbReference>
<dbReference type="EMBL" id="CAMXCT020000001">
    <property type="protein sequence ID" value="CAL1125517.1"/>
    <property type="molecule type" value="Genomic_DNA"/>
</dbReference>
<dbReference type="EMBL" id="CAMXCT010000001">
    <property type="protein sequence ID" value="CAI3972142.1"/>
    <property type="molecule type" value="Genomic_DNA"/>
</dbReference>
<dbReference type="InterPro" id="IPR002514">
    <property type="entry name" value="Transposase_8"/>
</dbReference>
<accession>A0A9P1FFP4</accession>
<keyword evidence="6" id="KW-1185">Reference proteome</keyword>
<dbReference type="PANTHER" id="PTHR47515:SF1">
    <property type="entry name" value="BLR2054 PROTEIN"/>
    <property type="match status" value="1"/>
</dbReference>
<dbReference type="GO" id="GO:0004803">
    <property type="term" value="F:transposase activity"/>
    <property type="evidence" value="ECO:0007669"/>
    <property type="project" value="InterPro"/>
</dbReference>
<dbReference type="SUPFAM" id="SSF53098">
    <property type="entry name" value="Ribonuclease H-like"/>
    <property type="match status" value="1"/>
</dbReference>
<sequence>MKVFTHVSEETEMTTKRRKRHTPEQIVRKLRDADAMLNAGKDQAAVLQALEVSEATYLRWRNQYGGMKAEEAKRLKQLEDENRRLKELVAEKELDIKMLKHIAVFAVSERRACQVTDQPRSSQRYQPQSRDDEAALVKRMRELAAARPRFGYRRIAVLLRREDWEASNTRVLRLWRREGLKVPQKRRKKRYLGDSSQACHIQRAEHKDHVWCWDFVFDRTEAGSPLKWLSIVDEYTRECLALKVDRSITSEDVIDSLAELFAMRGVPGAIRSDNGPEFVAGAIRRWLKQVDVETHYVAPGSPWENGYAESFHSRLRDEFLEMEMFESLAAARKLTTAWRKDYNDVRSILELRLTPSSDRLAIGLGRPPLQQAAGPMLKDDVKERASDVCRLPLCKFKDRDDCVNYFYIGSLMIIEHTPMLGDIDARKRPVGGVVDQAGSNGVGVHVVELLCELSLFVDFERIVFVIPERLAFAEVGRVVVGVFAVPVADAEARFAFPAVHECGVLPGDGEAKNGVGVVGHDDEAEQLAAALGCGASGGCAAPDRDPVVPGCVMQHFSQADPSAYGTTRDGQSGRNNKRDYPDPSQMVRPITRPTKCSSETDRERNGTHDRTGYAVYHTLEMGTPTDWQLTELRGLWRLRRTGSRSGGEHANQDTEKKCDQITEDHAVVDAFAGHYSFAVLFYSFAAGGGLFGGVDEEDVAALAFERGFARRGDFVPAGFDLDRFVDVGREYAFQPVDFGRGGEADRASRAGVLARGGQDALGVFQQRPFEETDGATGLERGEDRDVAAFVGVAGCPPFELLDHGAAEQDGSQGLEFFLPGLGGVDEVGDVGVGFGHGVMVRFYCGSALLDDAAVVPTVMVLGKSVIWLRGGAFVVGPLAAAPHRIEIRWYPNRTLIIAVGAGGAGLWKMDVDEHRTLTIEQFSRQAVPFAKLPGHSSAIEVLERLACPRDEDELLDVACGPGLVACHFAPLVRRVTGLDLTPEMISQAKALQAERKIDNAEWMVGEAAPLLFAAGTFSLVLTRYSFHHFRAASEVMAEMVRVCRSGGRVVVADVSLPAEKVAAYDELELLRDPSHVHAMSRDEFAEAFAGSGLGDVRFAEYKVDFALEDQLAASFPVEGGAEKIRAMMRQDVGVDRLGVNARDEDGVLRYTVPIVVGVGTKYYTAASLDGFIATEDDSLEWLFQLGDPEETSYPEFIKDVGALAMGSTTYEWMLENAIKPDSDEPGEWPYEQPVWVFSSRQLPAVAGADLRFVQGDVRPVYDAMREAANGKNVWLVGGGGLVGQFYDAGLLDEIIVQVSSVTLGAGKPLLPREIVKPPLRLVSVQQFGEGFAELRYEVRRG</sequence>
<name>A0A9P1FFP4_9DINO</name>
<dbReference type="InterPro" id="IPR012337">
    <property type="entry name" value="RNaseH-like_sf"/>
</dbReference>
<dbReference type="Pfam" id="PF01872">
    <property type="entry name" value="RibD_C"/>
    <property type="match status" value="1"/>
</dbReference>
<reference evidence="5 6" key="2">
    <citation type="submission" date="2024-05" db="EMBL/GenBank/DDBJ databases">
        <authorList>
            <person name="Chen Y."/>
            <person name="Shah S."/>
            <person name="Dougan E. K."/>
            <person name="Thang M."/>
            <person name="Chan C."/>
        </authorList>
    </citation>
    <scope>NUCLEOTIDE SEQUENCE [LARGE SCALE GENOMIC DNA]</scope>
</reference>
<dbReference type="PANTHER" id="PTHR47515">
    <property type="entry name" value="LOW CALCIUM RESPONSE LOCUS PROTEIN T"/>
    <property type="match status" value="1"/>
</dbReference>
<evidence type="ECO:0000313" key="6">
    <source>
        <dbReference type="Proteomes" id="UP001152797"/>
    </source>
</evidence>
<feature type="compositionally biased region" description="Polar residues" evidence="2">
    <location>
        <begin position="560"/>
        <end position="574"/>
    </location>
</feature>
<dbReference type="GO" id="GO:0008703">
    <property type="term" value="F:5-amino-6-(5-phosphoribosylamino)uracil reductase activity"/>
    <property type="evidence" value="ECO:0007669"/>
    <property type="project" value="InterPro"/>
</dbReference>
<evidence type="ECO:0000256" key="2">
    <source>
        <dbReference type="SAM" id="MobiDB-lite"/>
    </source>
</evidence>
<organism evidence="4">
    <name type="scientific">Cladocopium goreaui</name>
    <dbReference type="NCBI Taxonomy" id="2562237"/>
    <lineage>
        <taxon>Eukaryota</taxon>
        <taxon>Sar</taxon>
        <taxon>Alveolata</taxon>
        <taxon>Dinophyceae</taxon>
        <taxon>Suessiales</taxon>
        <taxon>Symbiodiniaceae</taxon>
        <taxon>Cladocopium</taxon>
    </lineage>
</organism>
<dbReference type="SUPFAM" id="SSF53335">
    <property type="entry name" value="S-adenosyl-L-methionine-dependent methyltransferases"/>
    <property type="match status" value="1"/>
</dbReference>
<dbReference type="Gene3D" id="3.40.50.150">
    <property type="entry name" value="Vaccinia Virus protein VP39"/>
    <property type="match status" value="1"/>
</dbReference>
<dbReference type="Pfam" id="PF08241">
    <property type="entry name" value="Methyltransf_11"/>
    <property type="match status" value="1"/>
</dbReference>
<evidence type="ECO:0000313" key="5">
    <source>
        <dbReference type="EMBL" id="CAL4759454.1"/>
    </source>
</evidence>
<dbReference type="GO" id="GO:0003677">
    <property type="term" value="F:DNA binding"/>
    <property type="evidence" value="ECO:0007669"/>
    <property type="project" value="InterPro"/>
</dbReference>
<dbReference type="Gene3D" id="3.40.430.10">
    <property type="entry name" value="Dihydrofolate Reductase, subunit A"/>
    <property type="match status" value="1"/>
</dbReference>
<dbReference type="InterPro" id="IPR013216">
    <property type="entry name" value="Methyltransf_11"/>
</dbReference>
<evidence type="ECO:0000313" key="4">
    <source>
        <dbReference type="EMBL" id="CAI3972142.1"/>
    </source>
</evidence>
<dbReference type="CDD" id="cd02440">
    <property type="entry name" value="AdoMet_MTases"/>
    <property type="match status" value="1"/>
</dbReference>
<gene>
    <name evidence="4" type="ORF">C1SCF055_LOCUS732</name>
</gene>
<dbReference type="GO" id="GO:0008757">
    <property type="term" value="F:S-adenosylmethionine-dependent methyltransferase activity"/>
    <property type="evidence" value="ECO:0007669"/>
    <property type="project" value="InterPro"/>
</dbReference>